<accession>A0A6A5XC46</accession>
<evidence type="ECO:0000256" key="1">
    <source>
        <dbReference type="SAM" id="MobiDB-lite"/>
    </source>
</evidence>
<gene>
    <name evidence="3" type="ORF">BU24DRAFT_356777</name>
</gene>
<sequence>MLWANAIVARTTGPDLVELARSTELSKFPQPDTSADLDNSEDWNTQSNHGGWVNPEDLPSMPQCISSQDQDEWLRAMTRCTGRRCTRHFGVICTHHQWLTQLSCLSQEFSPNFVQRYYDYCSRSVLAKAQFYNWIRALTHRSWLVHLGDTNELLYLSPASLAEGYASVDVTDRAPTCLQTAVSSSSEEHYSYSIASCGFTGSTRHTGNAARPWEYSESLKSMISLDTETAGYDLVRSSLGDWDYFDKKCFCSVFTIEESSEPCRNWGPLELTKERLWMNAICGPQSLPAKWKDSSRIAGFPYIPTRDWQWPKCIEDIPTNITQLPDKCAVDVCELDHSGFCQVQHSVDRACFCKGMSYNDCGGTCQLFETRIDYVKWLHSLCGNVSDWHGLPDNWRKLASVIPLDLIPWQWNVKAVQENSSASTSPMTSLTPTQSSDSLNWKLASLLFINLGPVVAGLHLIKVEAVHHVVHRLGSQLIPSDWLVSGILMAVVHLLTNWINASIVQSTPGYELVPVQELVLLWCTMPRPSWLTTILALQRFPETFESSVVAATLTGEMILQALGWYYMYMTFDYGQEHNLYNDRMSRISVWKSALLVYMGALMWLAVAIVAVVLLILASCRSKRKSVLGRYETRIPTASSNMRKETMENMMGLFNQRWEDLEDNIARHWLHNDPIREVDSLLNSGECQSMGYGTFFIAVRNKQTISKVVLRLVCIAILSVFLLWIAQWLFWGGFIALAADEYCPPRLEILTIVWSISALVTTAPAFYTPS</sequence>
<feature type="compositionally biased region" description="Polar residues" evidence="1">
    <location>
        <begin position="31"/>
        <end position="49"/>
    </location>
</feature>
<feature type="region of interest" description="Disordered" evidence="1">
    <location>
        <begin position="27"/>
        <end position="53"/>
    </location>
</feature>
<organism evidence="3 4">
    <name type="scientific">Aaosphaeria arxii CBS 175.79</name>
    <dbReference type="NCBI Taxonomy" id="1450172"/>
    <lineage>
        <taxon>Eukaryota</taxon>
        <taxon>Fungi</taxon>
        <taxon>Dikarya</taxon>
        <taxon>Ascomycota</taxon>
        <taxon>Pezizomycotina</taxon>
        <taxon>Dothideomycetes</taxon>
        <taxon>Pleosporomycetidae</taxon>
        <taxon>Pleosporales</taxon>
        <taxon>Pleosporales incertae sedis</taxon>
        <taxon>Aaosphaeria</taxon>
    </lineage>
</organism>
<proteinExistence type="predicted"/>
<name>A0A6A5XC46_9PLEO</name>
<dbReference type="Proteomes" id="UP000799778">
    <property type="component" value="Unassembled WGS sequence"/>
</dbReference>
<keyword evidence="2" id="KW-1133">Transmembrane helix</keyword>
<feature type="transmembrane region" description="Helical" evidence="2">
    <location>
        <begin position="594"/>
        <end position="617"/>
    </location>
</feature>
<keyword evidence="4" id="KW-1185">Reference proteome</keyword>
<protein>
    <submittedName>
        <fullName evidence="3">Uncharacterized protein</fullName>
    </submittedName>
</protein>
<evidence type="ECO:0000313" key="4">
    <source>
        <dbReference type="Proteomes" id="UP000799778"/>
    </source>
</evidence>
<feature type="transmembrane region" description="Helical" evidence="2">
    <location>
        <begin position="707"/>
        <end position="728"/>
    </location>
</feature>
<dbReference type="EMBL" id="ML978076">
    <property type="protein sequence ID" value="KAF2010490.1"/>
    <property type="molecule type" value="Genomic_DNA"/>
</dbReference>
<dbReference type="RefSeq" id="XP_033378829.1">
    <property type="nucleotide sequence ID" value="XM_033523915.1"/>
</dbReference>
<evidence type="ECO:0000313" key="3">
    <source>
        <dbReference type="EMBL" id="KAF2010490.1"/>
    </source>
</evidence>
<dbReference type="OrthoDB" id="3525430at2759"/>
<keyword evidence="2" id="KW-0812">Transmembrane</keyword>
<dbReference type="GeneID" id="54281312"/>
<reference evidence="3" key="1">
    <citation type="journal article" date="2020" name="Stud. Mycol.">
        <title>101 Dothideomycetes genomes: a test case for predicting lifestyles and emergence of pathogens.</title>
        <authorList>
            <person name="Haridas S."/>
            <person name="Albert R."/>
            <person name="Binder M."/>
            <person name="Bloem J."/>
            <person name="Labutti K."/>
            <person name="Salamov A."/>
            <person name="Andreopoulos B."/>
            <person name="Baker S."/>
            <person name="Barry K."/>
            <person name="Bills G."/>
            <person name="Bluhm B."/>
            <person name="Cannon C."/>
            <person name="Castanera R."/>
            <person name="Culley D."/>
            <person name="Daum C."/>
            <person name="Ezra D."/>
            <person name="Gonzalez J."/>
            <person name="Henrissat B."/>
            <person name="Kuo A."/>
            <person name="Liang C."/>
            <person name="Lipzen A."/>
            <person name="Lutzoni F."/>
            <person name="Magnuson J."/>
            <person name="Mondo S."/>
            <person name="Nolan M."/>
            <person name="Ohm R."/>
            <person name="Pangilinan J."/>
            <person name="Park H.-J."/>
            <person name="Ramirez L."/>
            <person name="Alfaro M."/>
            <person name="Sun H."/>
            <person name="Tritt A."/>
            <person name="Yoshinaga Y."/>
            <person name="Zwiers L.-H."/>
            <person name="Turgeon B."/>
            <person name="Goodwin S."/>
            <person name="Spatafora J."/>
            <person name="Crous P."/>
            <person name="Grigoriev I."/>
        </authorList>
    </citation>
    <scope>NUCLEOTIDE SEQUENCE</scope>
    <source>
        <strain evidence="3">CBS 175.79</strain>
    </source>
</reference>
<dbReference type="AlphaFoldDB" id="A0A6A5XC46"/>
<evidence type="ECO:0000256" key="2">
    <source>
        <dbReference type="SAM" id="Phobius"/>
    </source>
</evidence>
<keyword evidence="2" id="KW-0472">Membrane</keyword>
<feature type="transmembrane region" description="Helical" evidence="2">
    <location>
        <begin position="748"/>
        <end position="766"/>
    </location>
</feature>